<name>A0AA96V8A5_9EURY</name>
<evidence type="ECO:0000259" key="2">
    <source>
        <dbReference type="Pfam" id="PF00288"/>
    </source>
</evidence>
<reference evidence="3 4" key="1">
    <citation type="submission" date="2023-07" db="EMBL/GenBank/DDBJ databases">
        <title>Closed genome sequence of Methanimicrococcus sp. Es2.</title>
        <authorList>
            <person name="Protasov E."/>
            <person name="Platt K."/>
            <person name="Reeh H."/>
            <person name="Poehlein A."/>
            <person name="Daniel R."/>
            <person name="Brune A."/>
        </authorList>
    </citation>
    <scope>NUCLEOTIDE SEQUENCE [LARGE SCALE GENOMIC DNA]</scope>
    <source>
        <strain evidence="3 4">Es2</strain>
    </source>
</reference>
<dbReference type="AlphaFoldDB" id="A0AA96V8A5"/>
<keyword evidence="1" id="KW-0067">ATP-binding</keyword>
<feature type="domain" description="GHMP kinase N-terminal" evidence="2">
    <location>
        <begin position="99"/>
        <end position="174"/>
    </location>
</feature>
<comment type="function">
    <text evidence="1">Phosphorylates (R)-pantoate to form (R)-4-phosphopantoate in the CoA biosynthesis pathway.</text>
</comment>
<dbReference type="Gene3D" id="3.30.230.10">
    <property type="match status" value="1"/>
</dbReference>
<keyword evidence="1" id="KW-0418">Kinase</keyword>
<protein>
    <recommendedName>
        <fullName evidence="1">Pantoate kinase</fullName>
        <shortName evidence="1">PoK</shortName>
        <ecNumber evidence="1">2.7.1.169</ecNumber>
    </recommendedName>
</protein>
<dbReference type="PANTHER" id="PTHR42282">
    <property type="entry name" value="PANTOATE KINASE-RELATED"/>
    <property type="match status" value="1"/>
</dbReference>
<dbReference type="RefSeq" id="WP_316560153.1">
    <property type="nucleotide sequence ID" value="NZ_CP131062.1"/>
</dbReference>
<comment type="pathway">
    <text evidence="1">Cofactor biosynthesis; coenzyme A biosynthesis.</text>
</comment>
<dbReference type="GO" id="GO:0016301">
    <property type="term" value="F:kinase activity"/>
    <property type="evidence" value="ECO:0007669"/>
    <property type="project" value="UniProtKB-UniRule"/>
</dbReference>
<dbReference type="GO" id="GO:0005524">
    <property type="term" value="F:ATP binding"/>
    <property type="evidence" value="ECO:0007669"/>
    <property type="project" value="UniProtKB-KW"/>
</dbReference>
<organism evidence="3 4">
    <name type="scientific">Methanimicrococcus stummii</name>
    <dbReference type="NCBI Taxonomy" id="3028294"/>
    <lineage>
        <taxon>Archaea</taxon>
        <taxon>Methanobacteriati</taxon>
        <taxon>Methanobacteriota</taxon>
        <taxon>Stenosarchaea group</taxon>
        <taxon>Methanomicrobia</taxon>
        <taxon>Methanosarcinales</taxon>
        <taxon>Methanosarcinaceae</taxon>
        <taxon>Methanimicrococcus</taxon>
    </lineage>
</organism>
<dbReference type="KEGG" id="mees:MmiEs2_08100"/>
<dbReference type="SUPFAM" id="SSF54211">
    <property type="entry name" value="Ribosomal protein S5 domain 2-like"/>
    <property type="match status" value="1"/>
</dbReference>
<sequence>MAFETRTAFSPGHITGFFQIYNHPGLSQKGSIGGGIVLNKGIYTTVTPFEGEGETVVYLNGEKKAAALSSELQIKDLSDFSIAPPNVILAVISELSFSYEQKYGSSFHFKIEERSALPVGSGFGLSAAGALGTAYALNSALNLGLSNKVLAETAHRAEVLTGSGLGDAAGEFAGGLAVREKPGLLYGKSYSLPLSKAELQKTIYCLPLGELSTKSVISDESLTQKINQFGHNALCGFLNEPNLKNFMKESLYFTKNVGLMSPDAESIIDQINESCGMAAQAMLGNTVFAISSDEDNADERLLDLMQEFGDVYECKIETNGPHVCLSAF</sequence>
<comment type="similarity">
    <text evidence="1">Belongs to the GHMP kinase family. PoK subfamily.</text>
</comment>
<dbReference type="Proteomes" id="UP001302662">
    <property type="component" value="Chromosome"/>
</dbReference>
<dbReference type="InterPro" id="IPR020568">
    <property type="entry name" value="Ribosomal_Su5_D2-typ_SF"/>
</dbReference>
<keyword evidence="1" id="KW-0547">Nucleotide-binding</keyword>
<dbReference type="InterPro" id="IPR014721">
    <property type="entry name" value="Ribsml_uS5_D2-typ_fold_subgr"/>
</dbReference>
<dbReference type="Pfam" id="PF00288">
    <property type="entry name" value="GHMP_kinases_N"/>
    <property type="match status" value="1"/>
</dbReference>
<dbReference type="PANTHER" id="PTHR42282:SF1">
    <property type="entry name" value="PANTOATE KINASE"/>
    <property type="match status" value="1"/>
</dbReference>
<comment type="catalytic activity">
    <reaction evidence="1">
        <text>(R)-pantoate + ATP = (R)-4-phosphopantoate + ADP + H(+)</text>
        <dbReference type="Rhea" id="RHEA:28246"/>
        <dbReference type="ChEBI" id="CHEBI:15378"/>
        <dbReference type="ChEBI" id="CHEBI:15980"/>
        <dbReference type="ChEBI" id="CHEBI:30616"/>
        <dbReference type="ChEBI" id="CHEBI:61294"/>
        <dbReference type="ChEBI" id="CHEBI:456216"/>
        <dbReference type="EC" id="2.7.1.169"/>
    </reaction>
</comment>
<dbReference type="InterPro" id="IPR012043">
    <property type="entry name" value="PoK"/>
</dbReference>
<evidence type="ECO:0000313" key="3">
    <source>
        <dbReference type="EMBL" id="WNY28614.1"/>
    </source>
</evidence>
<dbReference type="PIRSF" id="PIRSF016896">
    <property type="entry name" value="GHMP_arc_MJ0969"/>
    <property type="match status" value="1"/>
</dbReference>
<proteinExistence type="inferred from homology"/>
<evidence type="ECO:0000256" key="1">
    <source>
        <dbReference type="HAMAP-Rule" id="MF_02223"/>
    </source>
</evidence>
<evidence type="ECO:0000313" key="4">
    <source>
        <dbReference type="Proteomes" id="UP001302662"/>
    </source>
</evidence>
<dbReference type="GeneID" id="85197271"/>
<accession>A0AA96V8A5</accession>
<dbReference type="HAMAP" id="MF_02223">
    <property type="entry name" value="Pantoate_kinase"/>
    <property type="match status" value="1"/>
</dbReference>
<dbReference type="InterPro" id="IPR006204">
    <property type="entry name" value="GHMP_kinase_N_dom"/>
</dbReference>
<keyword evidence="1" id="KW-0808">Transferase</keyword>
<dbReference type="EMBL" id="CP131062">
    <property type="protein sequence ID" value="WNY28614.1"/>
    <property type="molecule type" value="Genomic_DNA"/>
</dbReference>
<gene>
    <name evidence="3" type="ORF">MmiEs2_08100</name>
</gene>
<keyword evidence="1" id="KW-0173">Coenzyme A biosynthesis</keyword>
<dbReference type="GO" id="GO:0015937">
    <property type="term" value="P:coenzyme A biosynthetic process"/>
    <property type="evidence" value="ECO:0007669"/>
    <property type="project" value="UniProtKB-UniRule"/>
</dbReference>
<dbReference type="EC" id="2.7.1.169" evidence="1"/>
<keyword evidence="4" id="KW-1185">Reference proteome</keyword>